<dbReference type="InterPro" id="IPR011993">
    <property type="entry name" value="PH-like_dom_sf"/>
</dbReference>
<feature type="compositionally biased region" description="Low complexity" evidence="1">
    <location>
        <begin position="323"/>
        <end position="339"/>
    </location>
</feature>
<evidence type="ECO:0000313" key="4">
    <source>
        <dbReference type="EMBL" id="CAG8243190.1"/>
    </source>
</evidence>
<dbReference type="AlphaFoldDB" id="A0A9W4I9P3"/>
<feature type="domain" description="PH" evidence="2">
    <location>
        <begin position="728"/>
        <end position="867"/>
    </location>
</feature>
<feature type="domain" description="SAM" evidence="3">
    <location>
        <begin position="255"/>
        <end position="319"/>
    </location>
</feature>
<dbReference type="Gene3D" id="1.10.150.50">
    <property type="entry name" value="Transcription Factor, Ets-1"/>
    <property type="match status" value="1"/>
</dbReference>
<reference evidence="4" key="1">
    <citation type="submission" date="2021-07" db="EMBL/GenBank/DDBJ databases">
        <authorList>
            <person name="Branca A.L. A."/>
        </authorList>
    </citation>
    <scope>NUCLEOTIDE SEQUENCE</scope>
</reference>
<evidence type="ECO:0000259" key="3">
    <source>
        <dbReference type="PROSITE" id="PS50105"/>
    </source>
</evidence>
<name>A0A9W4I9P3_9EURO</name>
<gene>
    <name evidence="4" type="ORF">PSALAMII_LOCUS542</name>
</gene>
<dbReference type="OrthoDB" id="10253390at2759"/>
<proteinExistence type="predicted"/>
<feature type="region of interest" description="Disordered" evidence="1">
    <location>
        <begin position="322"/>
        <end position="345"/>
    </location>
</feature>
<feature type="compositionally biased region" description="Low complexity" evidence="1">
    <location>
        <begin position="462"/>
        <end position="475"/>
    </location>
</feature>
<dbReference type="SUPFAM" id="SSF50729">
    <property type="entry name" value="PH domain-like"/>
    <property type="match status" value="1"/>
</dbReference>
<dbReference type="EMBL" id="CAJVPD010000022">
    <property type="protein sequence ID" value="CAG8243190.1"/>
    <property type="molecule type" value="Genomic_DNA"/>
</dbReference>
<dbReference type="SMART" id="SM00233">
    <property type="entry name" value="PH"/>
    <property type="match status" value="1"/>
</dbReference>
<dbReference type="Pfam" id="PF07647">
    <property type="entry name" value="SAM_2"/>
    <property type="match status" value="1"/>
</dbReference>
<accession>A0A9W4I9P3</accession>
<evidence type="ECO:0008006" key="6">
    <source>
        <dbReference type="Google" id="ProtNLM"/>
    </source>
</evidence>
<evidence type="ECO:0000256" key="1">
    <source>
        <dbReference type="SAM" id="MobiDB-lite"/>
    </source>
</evidence>
<dbReference type="Pfam" id="PF00169">
    <property type="entry name" value="PH"/>
    <property type="match status" value="1"/>
</dbReference>
<dbReference type="SUPFAM" id="SSF47769">
    <property type="entry name" value="SAM/Pointed domain"/>
    <property type="match status" value="1"/>
</dbReference>
<evidence type="ECO:0000313" key="5">
    <source>
        <dbReference type="Proteomes" id="UP001152592"/>
    </source>
</evidence>
<feature type="region of interest" description="Disordered" evidence="1">
    <location>
        <begin position="179"/>
        <end position="252"/>
    </location>
</feature>
<protein>
    <recommendedName>
        <fullName evidence="6">SAM and PH domain protein</fullName>
    </recommendedName>
</protein>
<dbReference type="InterPro" id="IPR001660">
    <property type="entry name" value="SAM"/>
</dbReference>
<organism evidence="4 5">
    <name type="scientific">Penicillium salamii</name>
    <dbReference type="NCBI Taxonomy" id="1612424"/>
    <lineage>
        <taxon>Eukaryota</taxon>
        <taxon>Fungi</taxon>
        <taxon>Dikarya</taxon>
        <taxon>Ascomycota</taxon>
        <taxon>Pezizomycotina</taxon>
        <taxon>Eurotiomycetes</taxon>
        <taxon>Eurotiomycetidae</taxon>
        <taxon>Eurotiales</taxon>
        <taxon>Aspergillaceae</taxon>
        <taxon>Penicillium</taxon>
    </lineage>
</organism>
<feature type="region of interest" description="Disordered" evidence="1">
    <location>
        <begin position="439"/>
        <end position="480"/>
    </location>
</feature>
<dbReference type="PROSITE" id="PS50003">
    <property type="entry name" value="PH_DOMAIN"/>
    <property type="match status" value="1"/>
</dbReference>
<sequence length="886" mass="98604">MTACLNSWPRLTSTSNPQSYQGLGLVFQLSGQSRPLSIRILVPVFDLDLWHETMETQYAYHMNYLVNQKEEPLPLFPPRTAIYRPISQATEISEDDYGYHGYENSSPMRSVASLGTGSISTASTPDNVTTPDSTGLTAFDFHIDDKHVRGPNGPHMFRSSFSSVRSSAMDSDMMIRETPVSATGPYHHRASKFDPFRRDTPVPNRSVGPTPEPQTAHISQQPRYTQHSQHPQNSQQPTPVARQAFVPPQAGPHDWAPSDVVEWMQNLGFEDDITEKFFYNDISGSILLELQTEDLKELDIKSFGKRHRVMNSIQSLKTSGAFTNTNTASSRSRNSSVTSDVASTQNTSVLSGTGYNSCSNVDDDGINVQPRDLQSNYERDMHKRSDLTPGDSVSIVAIEQVLPKLHQCSKGEGCRKWQKQQDKLTRLAQDLPFEHYGSGRIVAGDPGNPKTAPNLIKSPTRSDMSSSLVASSDLMGPDRPSAFQLSQEKLKEVQPRDPQENVRNFLNFQSLDRLQTVNQPATPPTELLASPEPESPDSAKITPTLAQHLRHLPKLRIPSMHDSSEGSVFTDASALRTVTPSILSRRNNFNDRTAIPGGEHNALHDAVASPGDFYRYDPCYRSETPFSEVDAPVTAVPVGPVAREESQSVPPDMRFGNNGYVTVDPIVRPSTSNHRRYPSIQNVATLNPLKEDLVMSPIETPEDLQKAPRAPQFRNNTLFPSTRRGQDDVTHTGWMKKRKTTKLLCHEWEPRHVTLRGTQLSMHENESTAHRHSKALEHIDVDDYAVACSSLASRSKLTAAFKKTVLKRNEDPKDVSAFSFSLIPAPTGNGVLDRKTVFLNSGKSHHFAVKTRDERIDWMRELMLAKALKHGRDAGAEVTFNGANMI</sequence>
<comment type="caution">
    <text evidence="4">The sequence shown here is derived from an EMBL/GenBank/DDBJ whole genome shotgun (WGS) entry which is preliminary data.</text>
</comment>
<dbReference type="CDD" id="cd09535">
    <property type="entry name" value="SAM_BOI-like_fungal"/>
    <property type="match status" value="1"/>
</dbReference>
<evidence type="ECO:0000259" key="2">
    <source>
        <dbReference type="PROSITE" id="PS50003"/>
    </source>
</evidence>
<dbReference type="PROSITE" id="PS50105">
    <property type="entry name" value="SAM_DOMAIN"/>
    <property type="match status" value="1"/>
</dbReference>
<feature type="compositionally biased region" description="Basic and acidic residues" evidence="1">
    <location>
        <begin position="191"/>
        <end position="200"/>
    </location>
</feature>
<feature type="compositionally biased region" description="Low complexity" evidence="1">
    <location>
        <begin position="225"/>
        <end position="238"/>
    </location>
</feature>
<dbReference type="InterPro" id="IPR013761">
    <property type="entry name" value="SAM/pointed_sf"/>
</dbReference>
<dbReference type="SMART" id="SM00454">
    <property type="entry name" value="SAM"/>
    <property type="match status" value="1"/>
</dbReference>
<dbReference type="InterPro" id="IPR001849">
    <property type="entry name" value="PH_domain"/>
</dbReference>
<dbReference type="Proteomes" id="UP001152592">
    <property type="component" value="Unassembled WGS sequence"/>
</dbReference>
<dbReference type="Gene3D" id="2.30.29.30">
    <property type="entry name" value="Pleckstrin-homology domain (PH domain)/Phosphotyrosine-binding domain (PTB)"/>
    <property type="match status" value="1"/>
</dbReference>